<keyword evidence="3" id="KW-0645">Protease</keyword>
<dbReference type="AlphaFoldDB" id="A0A7R8CKA9"/>
<evidence type="ECO:0000259" key="2">
    <source>
        <dbReference type="SMART" id="SM00645"/>
    </source>
</evidence>
<dbReference type="EMBL" id="HG994590">
    <property type="protein sequence ID" value="CAF2801432.1"/>
    <property type="molecule type" value="Genomic_DNA"/>
</dbReference>
<dbReference type="InterPro" id="IPR038765">
    <property type="entry name" value="Papain-like_cys_pep_sf"/>
</dbReference>
<protein>
    <submittedName>
        <fullName evidence="3">CTSZ</fullName>
        <ecNumber evidence="3">3.4.18.1</ecNumber>
    </submittedName>
</protein>
<dbReference type="GO" id="GO:0006508">
    <property type="term" value="P:proteolysis"/>
    <property type="evidence" value="ECO:0007669"/>
    <property type="project" value="InterPro"/>
</dbReference>
<dbReference type="EC" id="3.4.18.1" evidence="3"/>
<dbReference type="Pfam" id="PF00112">
    <property type="entry name" value="Peptidase_C1"/>
    <property type="match status" value="3"/>
</dbReference>
<dbReference type="GO" id="GO:0016807">
    <property type="term" value="F:cysteine-type carboxypeptidase activity"/>
    <property type="evidence" value="ECO:0007669"/>
    <property type="project" value="UniProtKB-EC"/>
</dbReference>
<proteinExistence type="inferred from homology"/>
<organism evidence="3 4">
    <name type="scientific">Lepeophtheirus salmonis</name>
    <name type="common">Salmon louse</name>
    <name type="synonym">Caligus salmonis</name>
    <dbReference type="NCBI Taxonomy" id="72036"/>
    <lineage>
        <taxon>Eukaryota</taxon>
        <taxon>Metazoa</taxon>
        <taxon>Ecdysozoa</taxon>
        <taxon>Arthropoda</taxon>
        <taxon>Crustacea</taxon>
        <taxon>Multicrustacea</taxon>
        <taxon>Hexanauplia</taxon>
        <taxon>Copepoda</taxon>
        <taxon>Siphonostomatoida</taxon>
        <taxon>Caligidae</taxon>
        <taxon>Lepeophtheirus</taxon>
    </lineage>
</organism>
<evidence type="ECO:0000256" key="1">
    <source>
        <dbReference type="ARBA" id="ARBA00008455"/>
    </source>
</evidence>
<keyword evidence="4" id="KW-1185">Reference proteome</keyword>
<dbReference type="InterPro" id="IPR013128">
    <property type="entry name" value="Peptidase_C1A"/>
</dbReference>
<name>A0A7R8CKA9_LEPSM</name>
<dbReference type="InterPro" id="IPR000668">
    <property type="entry name" value="Peptidase_C1A_C"/>
</dbReference>
<comment type="similarity">
    <text evidence="1">Belongs to the peptidase C1 family.</text>
</comment>
<evidence type="ECO:0000313" key="4">
    <source>
        <dbReference type="Proteomes" id="UP000675881"/>
    </source>
</evidence>
<accession>A0A7R8CKA9</accession>
<keyword evidence="3" id="KW-0378">Hydrolase</keyword>
<evidence type="ECO:0000313" key="3">
    <source>
        <dbReference type="EMBL" id="CAF2801432.1"/>
    </source>
</evidence>
<dbReference type="SUPFAM" id="SSF54001">
    <property type="entry name" value="Cysteine proteinases"/>
    <property type="match status" value="2"/>
</dbReference>
<sequence length="873" mass="99899">MIYDPSYWLPYFQKAFDDEEVATCTAIPTFTVHKKRRSSFFRSASSYGFFGHLPRNDGRPDLSHIYRPLPRAYAPPEWDWGNVHGRNFLTQAKNQHIPQYCGSCWAQAVTSSMSDRIKIIRKGCHGGEAQNSHEWIHKYGITDETCSIYLARGHDNGAPCTKTEICRNCEPGAATCYEPKVFPKYFIDEYGPVEGDNPIEQEDNMMKEIFERGPIVCSIAVTEELVKNYTSGIFYDKTGDKNLVHDISVVGYGVESGVKFWRIRNSWGTYWGEKGFFRLVRGVNNLAIESGNCNWAQPKYPHTNGTIESFSKVLGIAQEKEASKPGAKPNLVVNTLWDVFYKFLVHARNSMEPSSQSRKSCIIRDNSYVPLIKSPQPKDFVPSSNLPKSWDWRNVKGGGDCNGGNPDAVYDFANKIGVPDMTCQLYEAKNNGPVKDCSKPDLFVCRDCTWPPPKLGETGNCWPKQNFKRYYVEEHGNVRGADAIKKEIWKRGPIGCGIHVTSEFEKYTGGIYSEFKIHPMINHELSLLGWGVSSEGKEYWIGRNSWGTYWEDREFGSLVENQVWDMLVDIECQKEKELWRSNTSKYTMADGIPLDLKIYKYLFEFFNRMADEDSFPLRISTHRTKWLINKIMGAIVVFSSENILRSKDYLTYKEYLNTISVKIAELWESKNVGQLIEQVRSQLICDVIEEGVILASHGSDNQGSASSLSEYWVQLHSDKIKFTILDKTAEYYISHKLSIMDTSKPDLRYKITLKLNTLEEVKNWQSKLQKAKSNFENQITELEAELNKLDEFLSSSHDSASKSSSFNFGKMDKQSSFRDRLKKVQEHRRKSLLQLTVGSTIPSNLEKLYSVNEKDNVEEVFSKASTMETPSQK</sequence>
<reference evidence="3" key="1">
    <citation type="submission" date="2021-02" db="EMBL/GenBank/DDBJ databases">
        <authorList>
            <person name="Bekaert M."/>
        </authorList>
    </citation>
    <scope>NUCLEOTIDE SEQUENCE</scope>
    <source>
        <strain evidence="3">IoA-00</strain>
    </source>
</reference>
<dbReference type="Proteomes" id="UP000675881">
    <property type="component" value="Chromosome 11"/>
</dbReference>
<keyword evidence="3" id="KW-0121">Carboxypeptidase</keyword>
<dbReference type="SMART" id="SM00645">
    <property type="entry name" value="Pept_C1"/>
    <property type="match status" value="1"/>
</dbReference>
<gene>
    <name evidence="3" type="ORF">LSAA_2938</name>
</gene>
<feature type="domain" description="Peptidase C1A papain C-terminal" evidence="2">
    <location>
        <begin position="74"/>
        <end position="296"/>
    </location>
</feature>
<dbReference type="PANTHER" id="PTHR12411">
    <property type="entry name" value="CYSTEINE PROTEASE FAMILY C1-RELATED"/>
    <property type="match status" value="1"/>
</dbReference>
<dbReference type="Gene3D" id="3.90.70.10">
    <property type="entry name" value="Cysteine proteinases"/>
    <property type="match status" value="2"/>
</dbReference>
<dbReference type="OrthoDB" id="3789175at2759"/>